<evidence type="ECO:0000259" key="3">
    <source>
        <dbReference type="PROSITE" id="PS50887"/>
    </source>
</evidence>
<keyword evidence="7" id="KW-1185">Reference proteome</keyword>
<dbReference type="PANTHER" id="PTHR43155">
    <property type="entry name" value="CYCLIC DI-GMP PHOSPHODIESTERASE PA4108-RELATED"/>
    <property type="match status" value="1"/>
</dbReference>
<feature type="transmembrane region" description="Helical" evidence="2">
    <location>
        <begin position="274"/>
        <end position="298"/>
    </location>
</feature>
<gene>
    <name evidence="6" type="ORF">G5B17_16985</name>
</gene>
<dbReference type="Pfam" id="PF00990">
    <property type="entry name" value="GGDEF"/>
    <property type="match status" value="1"/>
</dbReference>
<dbReference type="PANTHER" id="PTHR43155:SF2">
    <property type="entry name" value="CYCLIC DI-GMP PHOSPHODIESTERASE PA4108"/>
    <property type="match status" value="1"/>
</dbReference>
<feature type="transmembrane region" description="Helical" evidence="2">
    <location>
        <begin position="364"/>
        <end position="382"/>
    </location>
</feature>
<dbReference type="SMART" id="SM00267">
    <property type="entry name" value="GGDEF"/>
    <property type="match status" value="1"/>
</dbReference>
<reference evidence="6 7" key="1">
    <citation type="journal article" date="2020" name="Cell Host Microbe">
        <title>Functional and Genomic Variation between Human-Derived Isolates of Lachnospiraceae Reveals Inter- and Intra-Species Diversity.</title>
        <authorList>
            <person name="Sorbara M.T."/>
            <person name="Littmann E.R."/>
            <person name="Fontana E."/>
            <person name="Moody T.U."/>
            <person name="Kohout C.E."/>
            <person name="Gjonbalaj M."/>
            <person name="Eaton V."/>
            <person name="Seok R."/>
            <person name="Leiner I.M."/>
            <person name="Pamer E.G."/>
        </authorList>
    </citation>
    <scope>NUCLEOTIDE SEQUENCE [LARGE SCALE GENOMIC DNA]</scope>
    <source>
        <strain evidence="6 7">MSK.17.74</strain>
    </source>
</reference>
<evidence type="ECO:0000313" key="7">
    <source>
        <dbReference type="Proteomes" id="UP001644719"/>
    </source>
</evidence>
<feature type="non-terminal residue" evidence="6">
    <location>
        <position position="832"/>
    </location>
</feature>
<keyword evidence="2" id="KW-0472">Membrane</keyword>
<evidence type="ECO:0000259" key="4">
    <source>
        <dbReference type="PROSITE" id="PS51831"/>
    </source>
</evidence>
<dbReference type="PROSITE" id="PS51831">
    <property type="entry name" value="HD"/>
    <property type="match status" value="1"/>
</dbReference>
<evidence type="ECO:0000256" key="2">
    <source>
        <dbReference type="SAM" id="Phobius"/>
    </source>
</evidence>
<organism evidence="6 7">
    <name type="scientific">Blautia faecis</name>
    <dbReference type="NCBI Taxonomy" id="871665"/>
    <lineage>
        <taxon>Bacteria</taxon>
        <taxon>Bacillati</taxon>
        <taxon>Bacillota</taxon>
        <taxon>Clostridia</taxon>
        <taxon>Lachnospirales</taxon>
        <taxon>Lachnospiraceae</taxon>
        <taxon>Blautia</taxon>
    </lineage>
</organism>
<dbReference type="InterPro" id="IPR043128">
    <property type="entry name" value="Rev_trsase/Diguanyl_cyclase"/>
</dbReference>
<dbReference type="Proteomes" id="UP001644719">
    <property type="component" value="Unassembled WGS sequence"/>
</dbReference>
<keyword evidence="1" id="KW-0175">Coiled coil</keyword>
<feature type="transmembrane region" description="Helical" evidence="2">
    <location>
        <begin position="336"/>
        <end position="358"/>
    </location>
</feature>
<dbReference type="Gene3D" id="3.30.70.270">
    <property type="match status" value="1"/>
</dbReference>
<dbReference type="RefSeq" id="WP_173770232.1">
    <property type="nucleotide sequence ID" value="NZ_JAAITS010000058.1"/>
</dbReference>
<name>A0ABX2HD22_9FIRM</name>
<feature type="domain" description="HD-GYP" evidence="5">
    <location>
        <begin position="404"/>
        <end position="599"/>
    </location>
</feature>
<keyword evidence="2" id="KW-0812">Transmembrane</keyword>
<dbReference type="SUPFAM" id="SSF55073">
    <property type="entry name" value="Nucleotide cyclase"/>
    <property type="match status" value="1"/>
</dbReference>
<dbReference type="EMBL" id="JAAITS010000058">
    <property type="protein sequence ID" value="NSG87060.1"/>
    <property type="molecule type" value="Genomic_DNA"/>
</dbReference>
<feature type="transmembrane region" description="Helical" evidence="2">
    <location>
        <begin position="14"/>
        <end position="33"/>
    </location>
</feature>
<dbReference type="NCBIfam" id="TIGR00254">
    <property type="entry name" value="GGDEF"/>
    <property type="match status" value="1"/>
</dbReference>
<protein>
    <submittedName>
        <fullName evidence="6">Diguanylate cyclase</fullName>
    </submittedName>
</protein>
<keyword evidence="2" id="KW-1133">Transmembrane helix</keyword>
<feature type="transmembrane region" description="Helical" evidence="2">
    <location>
        <begin position="241"/>
        <end position="262"/>
    </location>
</feature>
<dbReference type="InterPro" id="IPR037522">
    <property type="entry name" value="HD_GYP_dom"/>
</dbReference>
<dbReference type="InterPro" id="IPR000160">
    <property type="entry name" value="GGDEF_dom"/>
</dbReference>
<feature type="coiled-coil region" evidence="1">
    <location>
        <begin position="378"/>
        <end position="405"/>
    </location>
</feature>
<dbReference type="PROSITE" id="PS51832">
    <property type="entry name" value="HD_GYP"/>
    <property type="match status" value="1"/>
</dbReference>
<evidence type="ECO:0000313" key="6">
    <source>
        <dbReference type="EMBL" id="NSG87060.1"/>
    </source>
</evidence>
<evidence type="ECO:0000256" key="1">
    <source>
        <dbReference type="SAM" id="Coils"/>
    </source>
</evidence>
<dbReference type="Pfam" id="PF13487">
    <property type="entry name" value="HD_5"/>
    <property type="match status" value="1"/>
</dbReference>
<dbReference type="CDD" id="cd00077">
    <property type="entry name" value="HDc"/>
    <property type="match status" value="1"/>
</dbReference>
<dbReference type="InterPro" id="IPR029787">
    <property type="entry name" value="Nucleotide_cyclase"/>
</dbReference>
<comment type="caution">
    <text evidence="6">The sequence shown here is derived from an EMBL/GenBank/DDBJ whole genome shotgun (WGS) entry which is preliminary data.</text>
</comment>
<feature type="domain" description="GGDEF" evidence="3">
    <location>
        <begin position="655"/>
        <end position="785"/>
    </location>
</feature>
<dbReference type="CDD" id="cd01949">
    <property type="entry name" value="GGDEF"/>
    <property type="match status" value="1"/>
</dbReference>
<feature type="transmembrane region" description="Helical" evidence="2">
    <location>
        <begin position="304"/>
        <end position="324"/>
    </location>
</feature>
<sequence length="832" mass="93779">MTKEKSPARQGPRYIFYFLMLAILGWFIFMQFFGADERTVSENSPSLLYPGTFTWEKSDGTTEEITVPGSYDVPAGETMVITSTLPADFDASSIAIRSSLQDVNIYIDGTLREQYSTSKTRLIGKNSASRFIFCSTSHEDAGKELRIELTTYTSNYSGVVNQIFCGDKADIWQLIFSHYGLATYIAFFTLFAGLTTILFSLTFGFMYHTSFDMEYLGWCMIMGATWMLGESKIRQLLIPNSSALASLCFVMILLGPIPLLLYADNVQNGLHCRLYHIVIGISLLDFTVCSILAIANIADYIETLPLGQIILIGTFLMVFIHLCLYIRHRKKASDHLLLLAHLLVLLCVAAECVSVYFVTSLSGLFIGIGMLILLFVNIVRTLRSIQHIENTRQQLELEHKQKQTENLSLQMMQTLSTTIEAKDEYTRGHSYRVAEYAALIAAELGWSSEEIQQLKHAAYLHDIGKIGIPDLILNKPSRLTEDEYNLIKKHTIIGAEILKDITFVPHIVEVARNHHERYDGNGYPDGLSGVDIPIHARITAMADSYDAMNSRRIYRNALPPEMIREEISKNRGKQFDPEITDVFLKLLDEKRVVLHNIRTQEITAPPEADHTINKFISEVVSTIKNQEDSKNYDFLTGLPMRSLGERLIAEFMQEHNGCLIFLDMDNLKKINDVYGHMAGDRALRNLGTLLSRYTANGIACRLGGDEFLLFLPDISAENVSKLTTRLFHHFHSIAEADPEIKDAALSAGLYMCTTSDTFADCYSKADKALYNVKQNGKNHFSFYHQISHSSSDSPGTARDLQQVADALRKSGSYAQHHKLKKKMERNLFAGSF</sequence>
<dbReference type="InterPro" id="IPR003607">
    <property type="entry name" value="HD/PDEase_dom"/>
</dbReference>
<dbReference type="SUPFAM" id="SSF109604">
    <property type="entry name" value="HD-domain/PDEase-like"/>
    <property type="match status" value="1"/>
</dbReference>
<feature type="domain" description="HD" evidence="4">
    <location>
        <begin position="426"/>
        <end position="548"/>
    </location>
</feature>
<accession>A0ABX2HD22</accession>
<proteinExistence type="predicted"/>
<dbReference type="Gene3D" id="1.10.3210.10">
    <property type="entry name" value="Hypothetical protein af1432"/>
    <property type="match status" value="1"/>
</dbReference>
<dbReference type="InterPro" id="IPR006674">
    <property type="entry name" value="HD_domain"/>
</dbReference>
<dbReference type="InterPro" id="IPR006675">
    <property type="entry name" value="HDIG_dom"/>
</dbReference>
<evidence type="ECO:0000259" key="5">
    <source>
        <dbReference type="PROSITE" id="PS51832"/>
    </source>
</evidence>
<feature type="transmembrane region" description="Helical" evidence="2">
    <location>
        <begin position="213"/>
        <end position="229"/>
    </location>
</feature>
<dbReference type="PROSITE" id="PS50887">
    <property type="entry name" value="GGDEF"/>
    <property type="match status" value="1"/>
</dbReference>
<dbReference type="SMART" id="SM00471">
    <property type="entry name" value="HDc"/>
    <property type="match status" value="1"/>
</dbReference>
<feature type="transmembrane region" description="Helical" evidence="2">
    <location>
        <begin position="181"/>
        <end position="201"/>
    </location>
</feature>
<dbReference type="NCBIfam" id="TIGR00277">
    <property type="entry name" value="HDIG"/>
    <property type="match status" value="1"/>
</dbReference>